<protein>
    <recommendedName>
        <fullName evidence="8">C2H2-type domain-containing protein</fullName>
    </recommendedName>
</protein>
<evidence type="ECO:0000256" key="6">
    <source>
        <dbReference type="ARBA" id="ARBA00023242"/>
    </source>
</evidence>
<feature type="domain" description="C2H2-type" evidence="8">
    <location>
        <begin position="358"/>
        <end position="385"/>
    </location>
</feature>
<evidence type="ECO:0000256" key="4">
    <source>
        <dbReference type="ARBA" id="ARBA00022771"/>
    </source>
</evidence>
<keyword evidence="6" id="KW-0539">Nucleus</keyword>
<dbReference type="AlphaFoldDB" id="A0AAJ0ML33"/>
<accession>A0AAJ0ML33</accession>
<sequence length="489" mass="55666">MFVELAAAVEVVEEDEDEEDEEEATSKIPRYEKVIERLERFEETNHTECLRLLGWLACSKRPVKLFELQAAVSIDIEEQTMHKGDHAWLSGRLQDLFEPLITVKGDQTLNFIHPTAKAYRLKHKIRERDVHVQLSVLTLAYLSLPGLEQGLLPDEFRGFLTTGYYAFLDYTVVCWPLHLQDAASKQVDKDAATRLVESVDVFLDARWTGTKGPSDANVTQTTLDTLSLFEGQEFFSRLCLAFACAKKQLSVYGQGPSDNEPLDLAEVVSSIRQILEGLSLQEQALQRVAQLRDDHTARHERPYICTEPTCYVAALGCPTKKALQKHLLEDHGIDLAEDVEFPEPPSNTSNTSKASADFACTLCPKTYTRNENLKIHMRKHQREKPYSCSVCGLRFARDYDRKRHEGLHSEEKRYICSGKLEDGRVWRCGKNFTRQDKLTEHYRAKAGRNCLQLLAEEESRKQAGNGKSPDVAELLGVSFLLDPDRFRPF</sequence>
<comment type="caution">
    <text evidence="9">The sequence shown here is derived from an EMBL/GenBank/DDBJ whole genome shotgun (WGS) entry which is preliminary data.</text>
</comment>
<evidence type="ECO:0000256" key="7">
    <source>
        <dbReference type="PROSITE-ProRule" id="PRU00042"/>
    </source>
</evidence>
<dbReference type="SUPFAM" id="SSF57667">
    <property type="entry name" value="beta-beta-alpha zinc fingers"/>
    <property type="match status" value="1"/>
</dbReference>
<evidence type="ECO:0000313" key="9">
    <source>
        <dbReference type="EMBL" id="KAK3364218.1"/>
    </source>
</evidence>
<keyword evidence="4 7" id="KW-0863">Zinc-finger</keyword>
<gene>
    <name evidence="9" type="ORF">B0T25DRAFT_598097</name>
</gene>
<dbReference type="PANTHER" id="PTHR24394">
    <property type="entry name" value="ZINC FINGER PROTEIN"/>
    <property type="match status" value="1"/>
</dbReference>
<dbReference type="FunFam" id="3.30.160.60:FF:000065">
    <property type="entry name" value="B-cell CLL/lymphoma 6, member B"/>
    <property type="match status" value="1"/>
</dbReference>
<evidence type="ECO:0000313" key="10">
    <source>
        <dbReference type="Proteomes" id="UP001275084"/>
    </source>
</evidence>
<dbReference type="Pfam" id="PF22939">
    <property type="entry name" value="WHD_GPIID"/>
    <property type="match status" value="1"/>
</dbReference>
<dbReference type="SMART" id="SM00355">
    <property type="entry name" value="ZnF_C2H2"/>
    <property type="match status" value="3"/>
</dbReference>
<reference evidence="9" key="2">
    <citation type="submission" date="2023-06" db="EMBL/GenBank/DDBJ databases">
        <authorList>
            <consortium name="Lawrence Berkeley National Laboratory"/>
            <person name="Haridas S."/>
            <person name="Hensen N."/>
            <person name="Bonometti L."/>
            <person name="Westerberg I."/>
            <person name="Brannstrom I.O."/>
            <person name="Guillou S."/>
            <person name="Cros-Aarteil S."/>
            <person name="Calhoun S."/>
            <person name="Kuo A."/>
            <person name="Mondo S."/>
            <person name="Pangilinan J."/>
            <person name="Riley R."/>
            <person name="Labutti K."/>
            <person name="Andreopoulos B."/>
            <person name="Lipzen A."/>
            <person name="Chen C."/>
            <person name="Yanf M."/>
            <person name="Daum C."/>
            <person name="Ng V."/>
            <person name="Clum A."/>
            <person name="Steindorff A."/>
            <person name="Ohm R."/>
            <person name="Martin F."/>
            <person name="Silar P."/>
            <person name="Natvig D."/>
            <person name="Lalanne C."/>
            <person name="Gautier V."/>
            <person name="Ament-Velasquez S.L."/>
            <person name="Kruys A."/>
            <person name="Hutchinson M.I."/>
            <person name="Powell A.J."/>
            <person name="Barry K."/>
            <person name="Miller A.N."/>
            <person name="Grigoriev I.V."/>
            <person name="Debuchy R."/>
            <person name="Gladieux P."/>
            <person name="Thoren M.H."/>
            <person name="Johannesson H."/>
        </authorList>
    </citation>
    <scope>NUCLEOTIDE SEQUENCE</scope>
    <source>
        <strain evidence="9">CBS 955.72</strain>
    </source>
</reference>
<keyword evidence="2" id="KW-0479">Metal-binding</keyword>
<reference evidence="9" key="1">
    <citation type="journal article" date="2023" name="Mol. Phylogenet. Evol.">
        <title>Genome-scale phylogeny and comparative genomics of the fungal order Sordariales.</title>
        <authorList>
            <person name="Hensen N."/>
            <person name="Bonometti L."/>
            <person name="Westerberg I."/>
            <person name="Brannstrom I.O."/>
            <person name="Guillou S."/>
            <person name="Cros-Aarteil S."/>
            <person name="Calhoun S."/>
            <person name="Haridas S."/>
            <person name="Kuo A."/>
            <person name="Mondo S."/>
            <person name="Pangilinan J."/>
            <person name="Riley R."/>
            <person name="LaButti K."/>
            <person name="Andreopoulos B."/>
            <person name="Lipzen A."/>
            <person name="Chen C."/>
            <person name="Yan M."/>
            <person name="Daum C."/>
            <person name="Ng V."/>
            <person name="Clum A."/>
            <person name="Steindorff A."/>
            <person name="Ohm R.A."/>
            <person name="Martin F."/>
            <person name="Silar P."/>
            <person name="Natvig D.O."/>
            <person name="Lalanne C."/>
            <person name="Gautier V."/>
            <person name="Ament-Velasquez S.L."/>
            <person name="Kruys A."/>
            <person name="Hutchinson M.I."/>
            <person name="Powell A.J."/>
            <person name="Barry K."/>
            <person name="Miller A.N."/>
            <person name="Grigoriev I.V."/>
            <person name="Debuchy R."/>
            <person name="Gladieux P."/>
            <person name="Hiltunen Thoren M."/>
            <person name="Johannesson H."/>
        </authorList>
    </citation>
    <scope>NUCLEOTIDE SEQUENCE</scope>
    <source>
        <strain evidence="9">CBS 955.72</strain>
    </source>
</reference>
<dbReference type="Gene3D" id="3.30.160.60">
    <property type="entry name" value="Classic Zinc Finger"/>
    <property type="match status" value="3"/>
</dbReference>
<dbReference type="InterPro" id="IPR013087">
    <property type="entry name" value="Znf_C2H2_type"/>
</dbReference>
<organism evidence="9 10">
    <name type="scientific">Lasiosphaeria hispida</name>
    <dbReference type="NCBI Taxonomy" id="260671"/>
    <lineage>
        <taxon>Eukaryota</taxon>
        <taxon>Fungi</taxon>
        <taxon>Dikarya</taxon>
        <taxon>Ascomycota</taxon>
        <taxon>Pezizomycotina</taxon>
        <taxon>Sordariomycetes</taxon>
        <taxon>Sordariomycetidae</taxon>
        <taxon>Sordariales</taxon>
        <taxon>Lasiosphaeriaceae</taxon>
        <taxon>Lasiosphaeria</taxon>
    </lineage>
</organism>
<proteinExistence type="predicted"/>
<keyword evidence="5" id="KW-0862">Zinc</keyword>
<dbReference type="PROSITE" id="PS50157">
    <property type="entry name" value="ZINC_FINGER_C2H2_2"/>
    <property type="match status" value="3"/>
</dbReference>
<dbReference type="GO" id="GO:0000981">
    <property type="term" value="F:DNA-binding transcription factor activity, RNA polymerase II-specific"/>
    <property type="evidence" value="ECO:0007669"/>
    <property type="project" value="TreeGrafter"/>
</dbReference>
<dbReference type="Proteomes" id="UP001275084">
    <property type="component" value="Unassembled WGS sequence"/>
</dbReference>
<keyword evidence="3" id="KW-0677">Repeat</keyword>
<dbReference type="PANTHER" id="PTHR24394:SF44">
    <property type="entry name" value="ZINC FINGER PROTEIN 271-LIKE"/>
    <property type="match status" value="1"/>
</dbReference>
<feature type="domain" description="C2H2-type" evidence="8">
    <location>
        <begin position="386"/>
        <end position="413"/>
    </location>
</feature>
<name>A0AAJ0ML33_9PEZI</name>
<feature type="domain" description="C2H2-type" evidence="8">
    <location>
        <begin position="414"/>
        <end position="450"/>
    </location>
</feature>
<evidence type="ECO:0000256" key="2">
    <source>
        <dbReference type="ARBA" id="ARBA00022723"/>
    </source>
</evidence>
<evidence type="ECO:0000256" key="3">
    <source>
        <dbReference type="ARBA" id="ARBA00022737"/>
    </source>
</evidence>
<evidence type="ECO:0000256" key="5">
    <source>
        <dbReference type="ARBA" id="ARBA00022833"/>
    </source>
</evidence>
<keyword evidence="10" id="KW-1185">Reference proteome</keyword>
<dbReference type="GO" id="GO:0008270">
    <property type="term" value="F:zinc ion binding"/>
    <property type="evidence" value="ECO:0007669"/>
    <property type="project" value="UniProtKB-KW"/>
</dbReference>
<dbReference type="InterPro" id="IPR054471">
    <property type="entry name" value="GPIID_WHD"/>
</dbReference>
<dbReference type="Pfam" id="PF00096">
    <property type="entry name" value="zf-C2H2"/>
    <property type="match status" value="1"/>
</dbReference>
<comment type="subcellular location">
    <subcellularLocation>
        <location evidence="1">Nucleus</location>
    </subcellularLocation>
</comment>
<dbReference type="PROSITE" id="PS00028">
    <property type="entry name" value="ZINC_FINGER_C2H2_1"/>
    <property type="match status" value="2"/>
</dbReference>
<dbReference type="GO" id="GO:0005634">
    <property type="term" value="C:nucleus"/>
    <property type="evidence" value="ECO:0007669"/>
    <property type="project" value="UniProtKB-SubCell"/>
</dbReference>
<dbReference type="EMBL" id="JAUIQD010000001">
    <property type="protein sequence ID" value="KAK3364218.1"/>
    <property type="molecule type" value="Genomic_DNA"/>
</dbReference>
<dbReference type="InterPro" id="IPR036236">
    <property type="entry name" value="Znf_C2H2_sf"/>
</dbReference>
<evidence type="ECO:0000256" key="1">
    <source>
        <dbReference type="ARBA" id="ARBA00004123"/>
    </source>
</evidence>
<evidence type="ECO:0000259" key="8">
    <source>
        <dbReference type="PROSITE" id="PS50157"/>
    </source>
</evidence>